<accession>A0A368ULK8</accession>
<proteinExistence type="predicted"/>
<organism evidence="1 2">
    <name type="scientific">Marinilabilia salmonicolor</name>
    <dbReference type="NCBI Taxonomy" id="989"/>
    <lineage>
        <taxon>Bacteria</taxon>
        <taxon>Pseudomonadati</taxon>
        <taxon>Bacteroidota</taxon>
        <taxon>Bacteroidia</taxon>
        <taxon>Marinilabiliales</taxon>
        <taxon>Marinilabiliaceae</taxon>
        <taxon>Marinilabilia</taxon>
    </lineage>
</organism>
<dbReference type="AlphaFoldDB" id="A0A368ULK8"/>
<evidence type="ECO:0000313" key="2">
    <source>
        <dbReference type="Proteomes" id="UP000252733"/>
    </source>
</evidence>
<dbReference type="Proteomes" id="UP000252733">
    <property type="component" value="Unassembled WGS sequence"/>
</dbReference>
<gene>
    <name evidence="1" type="ORF">DFO77_12635</name>
</gene>
<protein>
    <submittedName>
        <fullName evidence="1">Uncharacterized protein</fullName>
    </submittedName>
</protein>
<comment type="caution">
    <text evidence="1">The sequence shown here is derived from an EMBL/GenBank/DDBJ whole genome shotgun (WGS) entry which is preliminary data.</text>
</comment>
<evidence type="ECO:0000313" key="1">
    <source>
        <dbReference type="EMBL" id="RCW29678.1"/>
    </source>
</evidence>
<keyword evidence="2" id="KW-1185">Reference proteome</keyword>
<reference evidence="1 2" key="1">
    <citation type="submission" date="2018-07" db="EMBL/GenBank/DDBJ databases">
        <title>Freshwater and sediment microbial communities from various areas in North America, analyzing microbe dynamics in response to fracking.</title>
        <authorList>
            <person name="Lamendella R."/>
        </authorList>
    </citation>
    <scope>NUCLEOTIDE SEQUENCE [LARGE SCALE GENOMIC DNA]</scope>
    <source>
        <strain evidence="1 2">160A</strain>
    </source>
</reference>
<name>A0A368ULK8_9BACT</name>
<dbReference type="RefSeq" id="WP_147272003.1">
    <property type="nucleotide sequence ID" value="NZ_QPIZ01000026.1"/>
</dbReference>
<sequence>MENEELGAVRKKAQPQQLKGKQKYQVLRLQITEAGQAQLLNTNTKQEHDRITGAFINVDQQNALVGSMLDLSIDDTEIIPEGFEAVLINRTVGVSINDMPYEFDVRARNSKIKLNYKDGAAPGAVYPYTVSVYLRAIDY</sequence>
<dbReference type="EMBL" id="QPIZ01000026">
    <property type="protein sequence ID" value="RCW29678.1"/>
    <property type="molecule type" value="Genomic_DNA"/>
</dbReference>